<proteinExistence type="predicted"/>
<dbReference type="AlphaFoldDB" id="A0A974WHV5"/>
<dbReference type="Gene3D" id="3.40.630.30">
    <property type="match status" value="1"/>
</dbReference>
<name>A0A974WHV5_9BACT</name>
<dbReference type="Pfam" id="PF13527">
    <property type="entry name" value="Acetyltransf_9"/>
    <property type="match status" value="1"/>
</dbReference>
<dbReference type="RefSeq" id="WP_205723200.1">
    <property type="nucleotide sequence ID" value="NZ_CP070608.1"/>
</dbReference>
<dbReference type="SUPFAM" id="SSF55729">
    <property type="entry name" value="Acyl-CoA N-acyltransferases (Nat)"/>
    <property type="match status" value="1"/>
</dbReference>
<evidence type="ECO:0000313" key="1">
    <source>
        <dbReference type="EMBL" id="QSE98686.1"/>
    </source>
</evidence>
<organism evidence="1 2">
    <name type="scientific">Fulvivirga lutea</name>
    <dbReference type="NCBI Taxonomy" id="2810512"/>
    <lineage>
        <taxon>Bacteria</taxon>
        <taxon>Pseudomonadati</taxon>
        <taxon>Bacteroidota</taxon>
        <taxon>Cytophagia</taxon>
        <taxon>Cytophagales</taxon>
        <taxon>Fulvivirgaceae</taxon>
        <taxon>Fulvivirga</taxon>
    </lineage>
</organism>
<evidence type="ECO:0000313" key="2">
    <source>
        <dbReference type="Proteomes" id="UP000662783"/>
    </source>
</evidence>
<dbReference type="InterPro" id="IPR016181">
    <property type="entry name" value="Acyl_CoA_acyltransferase"/>
</dbReference>
<accession>A0A974WHV5</accession>
<dbReference type="KEGG" id="fuv:JR347_06295"/>
<keyword evidence="2" id="KW-1185">Reference proteome</keyword>
<sequence length="170" mass="19792">MIDIIEYKKLDNDTVLNLNEIIDAEFGHIPLVKNTQWAIPDWTIIYSQNETLAAFYNIIEREVIMDDEKVKVAGVNNVITLKKYRGKGFSARLLKDTQHFIFDELRSKFGLLLCADTLIPYYQKLNWYKVDCPVYFSQPTGKKLWAANTMLLSNSHYENPELIDLNGLPW</sequence>
<dbReference type="EMBL" id="CP070608">
    <property type="protein sequence ID" value="QSE98686.1"/>
    <property type="molecule type" value="Genomic_DNA"/>
</dbReference>
<protein>
    <submittedName>
        <fullName evidence="1">GNAT family N-acetyltransferase</fullName>
    </submittedName>
</protein>
<reference evidence="1" key="1">
    <citation type="submission" date="2021-02" db="EMBL/GenBank/DDBJ databases">
        <title>Fulvivirga sp. S481 isolated from sea water.</title>
        <authorList>
            <person name="Bae S.S."/>
            <person name="Baek K."/>
        </authorList>
    </citation>
    <scope>NUCLEOTIDE SEQUENCE</scope>
    <source>
        <strain evidence="1">S481</strain>
    </source>
</reference>
<dbReference type="Proteomes" id="UP000662783">
    <property type="component" value="Chromosome"/>
</dbReference>
<gene>
    <name evidence="1" type="ORF">JR347_06295</name>
</gene>